<dbReference type="RefSeq" id="WP_025017783.1">
    <property type="nucleotide sequence ID" value="NZ_CAJUNV010000046.1"/>
</dbReference>
<dbReference type="InterPro" id="IPR023198">
    <property type="entry name" value="PGP-like_dom2"/>
</dbReference>
<dbReference type="Gene3D" id="1.10.150.240">
    <property type="entry name" value="Putative phosphatase, domain 2"/>
    <property type="match status" value="1"/>
</dbReference>
<dbReference type="SFLD" id="SFLDG01129">
    <property type="entry name" value="C1.5:_HAD__Beta-PGM__Phosphata"/>
    <property type="match status" value="1"/>
</dbReference>
<dbReference type="PRINTS" id="PR00413">
    <property type="entry name" value="HADHALOGNASE"/>
</dbReference>
<dbReference type="AlphaFoldDB" id="A0A4S2FIF0"/>
<dbReference type="InterPro" id="IPR006439">
    <property type="entry name" value="HAD-SF_hydro_IA"/>
</dbReference>
<evidence type="ECO:0000313" key="2">
    <source>
        <dbReference type="Proteomes" id="UP000310760"/>
    </source>
</evidence>
<sequence length="208" mass="23614">MKEIKNIVFDFGGVLIGIDRDKAVKAFQEAGVKEAEQLLGEYHQQGIFQEVEDGRMDAETFRKELSGMCGKELTYKEVESGWKGFVTEVPQYKLDYLNELRKKYKVYILSNTNPYMMGWARSSELTLAGKPLDAYVDKIYASYEIGVTKPGRGIFDYMIKDTGLDPAETIFVDDGASNIAMGQELGFVTLQPENGEDWRAELDKMLER</sequence>
<dbReference type="Pfam" id="PF00702">
    <property type="entry name" value="Hydrolase"/>
    <property type="match status" value="1"/>
</dbReference>
<reference evidence="1 2" key="1">
    <citation type="submission" date="2019-04" db="EMBL/GenBank/DDBJ databases">
        <title>Microbes associate with the intestines of laboratory mice.</title>
        <authorList>
            <person name="Navarre W."/>
            <person name="Wong E."/>
            <person name="Huang K."/>
            <person name="Tropini C."/>
            <person name="Ng K."/>
            <person name="Yu B."/>
        </authorList>
    </citation>
    <scope>NUCLEOTIDE SEQUENCE [LARGE SCALE GENOMIC DNA]</scope>
    <source>
        <strain evidence="1 2">NM22_B1</strain>
    </source>
</reference>
<organism evidence="1 2">
    <name type="scientific">Phocaeicola sartorii</name>
    <dbReference type="NCBI Taxonomy" id="671267"/>
    <lineage>
        <taxon>Bacteria</taxon>
        <taxon>Pseudomonadati</taxon>
        <taxon>Bacteroidota</taxon>
        <taxon>Bacteroidia</taxon>
        <taxon>Bacteroidales</taxon>
        <taxon>Bacteroidaceae</taxon>
        <taxon>Phocaeicola</taxon>
    </lineage>
</organism>
<comment type="caution">
    <text evidence="1">The sequence shown here is derived from an EMBL/GenBank/DDBJ whole genome shotgun (WGS) entry which is preliminary data.</text>
</comment>
<dbReference type="SUPFAM" id="SSF56784">
    <property type="entry name" value="HAD-like"/>
    <property type="match status" value="1"/>
</dbReference>
<dbReference type="EMBL" id="SRYJ01000038">
    <property type="protein sequence ID" value="TGY68594.1"/>
    <property type="molecule type" value="Genomic_DNA"/>
</dbReference>
<name>A0A4S2FIF0_9BACT</name>
<dbReference type="CDD" id="cd02603">
    <property type="entry name" value="HAD_sEH-N_like"/>
    <property type="match status" value="1"/>
</dbReference>
<dbReference type="PANTHER" id="PTHR43611">
    <property type="entry name" value="ALPHA-D-GLUCOSE 1-PHOSPHATE PHOSPHATASE"/>
    <property type="match status" value="1"/>
</dbReference>
<gene>
    <name evidence="1" type="ORF">E5339_15925</name>
</gene>
<dbReference type="NCBIfam" id="TIGR01509">
    <property type="entry name" value="HAD-SF-IA-v3"/>
    <property type="match status" value="1"/>
</dbReference>
<proteinExistence type="predicted"/>
<accession>A0A4S2FIF0</accession>
<evidence type="ECO:0000313" key="1">
    <source>
        <dbReference type="EMBL" id="TGY68594.1"/>
    </source>
</evidence>
<dbReference type="PANTHER" id="PTHR43611:SF3">
    <property type="entry name" value="FLAVIN MONONUCLEOTIDE HYDROLASE 1, CHLOROPLATIC"/>
    <property type="match status" value="1"/>
</dbReference>
<dbReference type="InterPro" id="IPR036412">
    <property type="entry name" value="HAD-like_sf"/>
</dbReference>
<dbReference type="Proteomes" id="UP000310760">
    <property type="component" value="Unassembled WGS sequence"/>
</dbReference>
<dbReference type="SFLD" id="SFLDS00003">
    <property type="entry name" value="Haloacid_Dehalogenase"/>
    <property type="match status" value="1"/>
</dbReference>
<dbReference type="Gene3D" id="3.40.50.1000">
    <property type="entry name" value="HAD superfamily/HAD-like"/>
    <property type="match status" value="1"/>
</dbReference>
<dbReference type="InterPro" id="IPR023214">
    <property type="entry name" value="HAD_sf"/>
</dbReference>
<protein>
    <submittedName>
        <fullName evidence="1">HAD family phosphatase</fullName>
    </submittedName>
</protein>